<proteinExistence type="predicted"/>
<dbReference type="PROSITE" id="PS50887">
    <property type="entry name" value="GGDEF"/>
    <property type="match status" value="1"/>
</dbReference>
<dbReference type="GO" id="GO:0000160">
    <property type="term" value="P:phosphorelay signal transduction system"/>
    <property type="evidence" value="ECO:0007669"/>
    <property type="project" value="UniProtKB-KW"/>
</dbReference>
<dbReference type="InterPro" id="IPR009057">
    <property type="entry name" value="Homeodomain-like_sf"/>
</dbReference>
<evidence type="ECO:0000313" key="13">
    <source>
        <dbReference type="EMBL" id="RKP56288.1"/>
    </source>
</evidence>
<organism evidence="13 14">
    <name type="scientific">Cohnella endophytica</name>
    <dbReference type="NCBI Taxonomy" id="2419778"/>
    <lineage>
        <taxon>Bacteria</taxon>
        <taxon>Bacillati</taxon>
        <taxon>Bacillota</taxon>
        <taxon>Bacilli</taxon>
        <taxon>Bacillales</taxon>
        <taxon>Paenibacillaceae</taxon>
        <taxon>Cohnella</taxon>
    </lineage>
</organism>
<keyword evidence="5" id="KW-0805">Transcription regulation</keyword>
<name>A0A494Y7J1_9BACL</name>
<dbReference type="InterPro" id="IPR001789">
    <property type="entry name" value="Sig_transdc_resp-reg_receiver"/>
</dbReference>
<dbReference type="SUPFAM" id="SSF52172">
    <property type="entry name" value="CheY-like"/>
    <property type="match status" value="1"/>
</dbReference>
<comment type="subcellular location">
    <subcellularLocation>
        <location evidence="1">Cytoplasm</location>
    </subcellularLocation>
</comment>
<dbReference type="RefSeq" id="WP_120975255.1">
    <property type="nucleotide sequence ID" value="NZ_RBZM01000003.1"/>
</dbReference>
<dbReference type="Gene3D" id="3.40.50.2300">
    <property type="match status" value="1"/>
</dbReference>
<dbReference type="CDD" id="cd17536">
    <property type="entry name" value="REC_YesN-like"/>
    <property type="match status" value="1"/>
</dbReference>
<dbReference type="Proteomes" id="UP000282076">
    <property type="component" value="Unassembled WGS sequence"/>
</dbReference>
<evidence type="ECO:0000259" key="11">
    <source>
        <dbReference type="PROSITE" id="PS50110"/>
    </source>
</evidence>
<dbReference type="PANTHER" id="PTHR42713:SF3">
    <property type="entry name" value="TRANSCRIPTIONAL REGULATORY PROTEIN HPTR"/>
    <property type="match status" value="1"/>
</dbReference>
<dbReference type="InterPro" id="IPR020449">
    <property type="entry name" value="Tscrpt_reg_AraC-type_HTH"/>
</dbReference>
<feature type="coiled-coil region" evidence="9">
    <location>
        <begin position="108"/>
        <end position="137"/>
    </location>
</feature>
<dbReference type="InterPro" id="IPR011006">
    <property type="entry name" value="CheY-like_superfamily"/>
</dbReference>
<dbReference type="GO" id="GO:0043565">
    <property type="term" value="F:sequence-specific DNA binding"/>
    <property type="evidence" value="ECO:0007669"/>
    <property type="project" value="InterPro"/>
</dbReference>
<feature type="modified residue" description="4-aspartylphosphate" evidence="8">
    <location>
        <position position="54"/>
    </location>
</feature>
<reference evidence="13 14" key="1">
    <citation type="submission" date="2018-10" db="EMBL/GenBank/DDBJ databases">
        <title>Cohnella sp. M2MS4P-1, whole genome shotgun sequence.</title>
        <authorList>
            <person name="Tuo L."/>
        </authorList>
    </citation>
    <scope>NUCLEOTIDE SEQUENCE [LARGE SCALE GENOMIC DNA]</scope>
    <source>
        <strain evidence="13 14">M2MS4P-1</strain>
    </source>
</reference>
<feature type="domain" description="GGDEF" evidence="12">
    <location>
        <begin position="169"/>
        <end position="296"/>
    </location>
</feature>
<evidence type="ECO:0000259" key="12">
    <source>
        <dbReference type="PROSITE" id="PS50887"/>
    </source>
</evidence>
<dbReference type="SMART" id="SM00448">
    <property type="entry name" value="REC"/>
    <property type="match status" value="1"/>
</dbReference>
<dbReference type="PRINTS" id="PR00032">
    <property type="entry name" value="HTHARAC"/>
</dbReference>
<evidence type="ECO:0000256" key="8">
    <source>
        <dbReference type="PROSITE-ProRule" id="PRU00169"/>
    </source>
</evidence>
<keyword evidence="4" id="KW-0902">Two-component regulatory system</keyword>
<dbReference type="Gene3D" id="1.10.10.60">
    <property type="entry name" value="Homeodomain-like"/>
    <property type="match status" value="2"/>
</dbReference>
<feature type="domain" description="Response regulatory" evidence="11">
    <location>
        <begin position="2"/>
        <end position="119"/>
    </location>
</feature>
<dbReference type="InterPro" id="IPR018062">
    <property type="entry name" value="HTH_AraC-typ_CS"/>
</dbReference>
<evidence type="ECO:0000256" key="4">
    <source>
        <dbReference type="ARBA" id="ARBA00023012"/>
    </source>
</evidence>
<keyword evidence="3 8" id="KW-0597">Phosphoprotein</keyword>
<evidence type="ECO:0000256" key="1">
    <source>
        <dbReference type="ARBA" id="ARBA00004496"/>
    </source>
</evidence>
<sequence length="515" mass="60413">MKLLIVDDEIQIRQGIKEGIDWKSYGFDEVFDAENGVVALDIFRSFQPEIIITDIRMPGMDGLELSKRIRELSKTCKIIILSGYSDFEYAKTALRIGVNEYELKPVKIKSLIQMVAQLKAKVEKEAANEQLNRIAREQQMVDSILQGEISNSREIKRIFREYYQVHFDKSLICIVADVDRIKTETQPSSDNEGFYSAFSQQLEQMSQALEGILIEKSSQLIYILVSQHKRSDLNDKIQSYFKKINRSLHEIYQKSISMGVSTIGDLENIPNVIEEANKALEKKFIYGRASLIFYKDIQAVHESQHPYVVKENELKEYIMQSNAESAKQLINDEFDHISQSSLLTVFRVKIICLELIHILLRSLNEQRLEIELWKEEEELNHLEWMEDCFNWVIRIYERVFYDLSKSNTSRHNPNISKAIKFTRKHFQEELSIEVLANYVGFTPNYFSHLFKKETGIAFNEFLNKTRIDEAKRLLKQSNLVVYEISEKIGFQNYKYFIQVFKKLEGYSPTKYRKNL</sequence>
<comment type="caution">
    <text evidence="13">The sequence shown here is derived from an EMBL/GenBank/DDBJ whole genome shotgun (WGS) entry which is preliminary data.</text>
</comment>
<dbReference type="PROSITE" id="PS01124">
    <property type="entry name" value="HTH_ARAC_FAMILY_2"/>
    <property type="match status" value="1"/>
</dbReference>
<dbReference type="InterPro" id="IPR000160">
    <property type="entry name" value="GGDEF_dom"/>
</dbReference>
<dbReference type="PROSITE" id="PS50110">
    <property type="entry name" value="RESPONSE_REGULATORY"/>
    <property type="match status" value="1"/>
</dbReference>
<dbReference type="SUPFAM" id="SSF46689">
    <property type="entry name" value="Homeodomain-like"/>
    <property type="match status" value="2"/>
</dbReference>
<gene>
    <name evidence="13" type="ORF">D7Z26_06545</name>
</gene>
<evidence type="ECO:0000256" key="3">
    <source>
        <dbReference type="ARBA" id="ARBA00022553"/>
    </source>
</evidence>
<dbReference type="Pfam" id="PF12833">
    <property type="entry name" value="HTH_18"/>
    <property type="match status" value="1"/>
</dbReference>
<keyword evidence="7" id="KW-0804">Transcription</keyword>
<dbReference type="PANTHER" id="PTHR42713">
    <property type="entry name" value="HISTIDINE KINASE-RELATED"/>
    <property type="match status" value="1"/>
</dbReference>
<keyword evidence="2" id="KW-0963">Cytoplasm</keyword>
<evidence type="ECO:0000256" key="7">
    <source>
        <dbReference type="ARBA" id="ARBA00023163"/>
    </source>
</evidence>
<dbReference type="SMART" id="SM00342">
    <property type="entry name" value="HTH_ARAC"/>
    <property type="match status" value="1"/>
</dbReference>
<dbReference type="Pfam" id="PF00072">
    <property type="entry name" value="Response_reg"/>
    <property type="match status" value="1"/>
</dbReference>
<accession>A0A494Y7J1</accession>
<dbReference type="InterPro" id="IPR018060">
    <property type="entry name" value="HTH_AraC"/>
</dbReference>
<dbReference type="OrthoDB" id="342399at2"/>
<dbReference type="GO" id="GO:0005737">
    <property type="term" value="C:cytoplasm"/>
    <property type="evidence" value="ECO:0007669"/>
    <property type="project" value="UniProtKB-SubCell"/>
</dbReference>
<keyword evidence="9" id="KW-0175">Coiled coil</keyword>
<protein>
    <submittedName>
        <fullName evidence="13">DNA-binding response regulator</fullName>
    </submittedName>
</protein>
<evidence type="ECO:0000256" key="6">
    <source>
        <dbReference type="ARBA" id="ARBA00023125"/>
    </source>
</evidence>
<dbReference type="GO" id="GO:0003700">
    <property type="term" value="F:DNA-binding transcription factor activity"/>
    <property type="evidence" value="ECO:0007669"/>
    <property type="project" value="InterPro"/>
</dbReference>
<dbReference type="PROSITE" id="PS00041">
    <property type="entry name" value="HTH_ARAC_FAMILY_1"/>
    <property type="match status" value="1"/>
</dbReference>
<dbReference type="EMBL" id="RBZM01000003">
    <property type="protein sequence ID" value="RKP56288.1"/>
    <property type="molecule type" value="Genomic_DNA"/>
</dbReference>
<keyword evidence="14" id="KW-1185">Reference proteome</keyword>
<evidence type="ECO:0000313" key="14">
    <source>
        <dbReference type="Proteomes" id="UP000282076"/>
    </source>
</evidence>
<evidence type="ECO:0000259" key="10">
    <source>
        <dbReference type="PROSITE" id="PS01124"/>
    </source>
</evidence>
<evidence type="ECO:0000256" key="9">
    <source>
        <dbReference type="SAM" id="Coils"/>
    </source>
</evidence>
<evidence type="ECO:0000256" key="2">
    <source>
        <dbReference type="ARBA" id="ARBA00022490"/>
    </source>
</evidence>
<feature type="domain" description="HTH araC/xylS-type" evidence="10">
    <location>
        <begin position="416"/>
        <end position="514"/>
    </location>
</feature>
<evidence type="ECO:0000256" key="5">
    <source>
        <dbReference type="ARBA" id="ARBA00023015"/>
    </source>
</evidence>
<dbReference type="InterPro" id="IPR051552">
    <property type="entry name" value="HptR"/>
</dbReference>
<keyword evidence="6 13" id="KW-0238">DNA-binding</keyword>
<dbReference type="AlphaFoldDB" id="A0A494Y7J1"/>